<accession>A0AB74D8B2</accession>
<dbReference type="CDD" id="cd00801">
    <property type="entry name" value="INT_P4_C"/>
    <property type="match status" value="1"/>
</dbReference>
<evidence type="ECO:0000259" key="7">
    <source>
        <dbReference type="PROSITE" id="PS51900"/>
    </source>
</evidence>
<dbReference type="SUPFAM" id="SSF56349">
    <property type="entry name" value="DNA breaking-rejoining enzymes"/>
    <property type="match status" value="1"/>
</dbReference>
<dbReference type="InterPro" id="IPR050808">
    <property type="entry name" value="Phage_Integrase"/>
</dbReference>
<dbReference type="InterPro" id="IPR010998">
    <property type="entry name" value="Integrase_recombinase_N"/>
</dbReference>
<keyword evidence="4" id="KW-0233">DNA recombination</keyword>
<evidence type="ECO:0000256" key="4">
    <source>
        <dbReference type="ARBA" id="ARBA00023172"/>
    </source>
</evidence>
<dbReference type="Gene3D" id="1.10.150.130">
    <property type="match status" value="1"/>
</dbReference>
<organism evidence="8 9">
    <name type="scientific">Burkholderia ubonensis</name>
    <dbReference type="NCBI Taxonomy" id="101571"/>
    <lineage>
        <taxon>Bacteria</taxon>
        <taxon>Pseudomonadati</taxon>
        <taxon>Pseudomonadota</taxon>
        <taxon>Betaproteobacteria</taxon>
        <taxon>Burkholderiales</taxon>
        <taxon>Burkholderiaceae</taxon>
        <taxon>Burkholderia</taxon>
        <taxon>Burkholderia cepacia complex</taxon>
    </lineage>
</organism>
<dbReference type="AlphaFoldDB" id="A0AB74D8B2"/>
<evidence type="ECO:0000256" key="5">
    <source>
        <dbReference type="PROSITE-ProRule" id="PRU01248"/>
    </source>
</evidence>
<reference evidence="8 9" key="1">
    <citation type="submission" date="2018-08" db="EMBL/GenBank/DDBJ databases">
        <title>Comparative analysis of Burkholderia isolates from Puerto Rico.</title>
        <authorList>
            <person name="Hall C."/>
            <person name="Sahl J."/>
            <person name="Wagner D."/>
        </authorList>
    </citation>
    <scope>NUCLEOTIDE SEQUENCE [LARGE SCALE GENOMIC DNA]</scope>
    <source>
        <strain evidence="8 9">Bp8964</strain>
    </source>
</reference>
<dbReference type="InterPro" id="IPR053876">
    <property type="entry name" value="Phage_int_M"/>
</dbReference>
<feature type="domain" description="Core-binding (CB)" evidence="7">
    <location>
        <begin position="104"/>
        <end position="185"/>
    </location>
</feature>
<dbReference type="PROSITE" id="PS51900">
    <property type="entry name" value="CB"/>
    <property type="match status" value="1"/>
</dbReference>
<dbReference type="Pfam" id="PF13356">
    <property type="entry name" value="Arm-DNA-bind_3"/>
    <property type="match status" value="1"/>
</dbReference>
<evidence type="ECO:0000313" key="8">
    <source>
        <dbReference type="EMBL" id="RQP79183.1"/>
    </source>
</evidence>
<feature type="domain" description="Tyr recombinase" evidence="6">
    <location>
        <begin position="217"/>
        <end position="389"/>
    </location>
</feature>
<sequence>MPKTAKELGALAVSRLSAPGWHAVGRVAGLYLQISPTGTRSWILRATVGGHRREIGLGAYPGVPLKEAHERAQAVRDEIRSGVDPVLARKEAASRLRASQAFEITFEVAAKRFIKAKEPEWKNAKHGDQWRNTLAEYAYPKLGTLMVRHVARAHVMEVLEPIWMTKTETASRLRGRLEAILDWAKVKGFRDDGTNPATWRGNLDKLLPAPKRTKRVRNHPALPIAQMGAFMKALRATDGVSARCLEFAILTAARSGEARGARWSEIDLKRGIWSVPPERMKAKKEHRVPLSPAAIDLLKAIERIEDQELVFPSPRSGSVLSDMALLELMRRQHLEATPHGFRSTFRDWASEYTNYPRELAEVALAHIKADATEAAYWRGDVLEKRRRMMADWAEFIAKLHESSDVIPINRVAGQQ</sequence>
<dbReference type="EMBL" id="QTNY01000007">
    <property type="protein sequence ID" value="RQP79183.1"/>
    <property type="molecule type" value="Genomic_DNA"/>
</dbReference>
<evidence type="ECO:0000313" key="9">
    <source>
        <dbReference type="Proteomes" id="UP000273734"/>
    </source>
</evidence>
<dbReference type="PROSITE" id="PS51898">
    <property type="entry name" value="TYR_RECOMBINASE"/>
    <property type="match status" value="1"/>
</dbReference>
<dbReference type="Pfam" id="PF00589">
    <property type="entry name" value="Phage_integrase"/>
    <property type="match status" value="1"/>
</dbReference>
<dbReference type="Proteomes" id="UP000273734">
    <property type="component" value="Unassembled WGS sequence"/>
</dbReference>
<dbReference type="GO" id="GO:0003677">
    <property type="term" value="F:DNA binding"/>
    <property type="evidence" value="ECO:0007669"/>
    <property type="project" value="UniProtKB-UniRule"/>
</dbReference>
<dbReference type="InterPro" id="IPR011010">
    <property type="entry name" value="DNA_brk_join_enz"/>
</dbReference>
<keyword evidence="2" id="KW-0229">DNA integration</keyword>
<comment type="caution">
    <text evidence="8">The sequence shown here is derived from an EMBL/GenBank/DDBJ whole genome shotgun (WGS) entry which is preliminary data.</text>
</comment>
<dbReference type="Gene3D" id="3.30.160.390">
    <property type="entry name" value="Integrase, DNA-binding domain"/>
    <property type="match status" value="1"/>
</dbReference>
<dbReference type="InterPro" id="IPR002104">
    <property type="entry name" value="Integrase_catalytic"/>
</dbReference>
<proteinExistence type="inferred from homology"/>
<dbReference type="InterPro" id="IPR038488">
    <property type="entry name" value="Integrase_DNA-bd_sf"/>
</dbReference>
<dbReference type="InterPro" id="IPR025166">
    <property type="entry name" value="Integrase_DNA_bind_dom"/>
</dbReference>
<dbReference type="InterPro" id="IPR044068">
    <property type="entry name" value="CB"/>
</dbReference>
<dbReference type="Gene3D" id="1.10.443.10">
    <property type="entry name" value="Intergrase catalytic core"/>
    <property type="match status" value="1"/>
</dbReference>
<protein>
    <submittedName>
        <fullName evidence="8">Site-specific integrase</fullName>
    </submittedName>
</protein>
<evidence type="ECO:0000256" key="3">
    <source>
        <dbReference type="ARBA" id="ARBA00023125"/>
    </source>
</evidence>
<dbReference type="PANTHER" id="PTHR30629:SF2">
    <property type="entry name" value="PROPHAGE INTEGRASE INTS-RELATED"/>
    <property type="match status" value="1"/>
</dbReference>
<dbReference type="GO" id="GO:0006310">
    <property type="term" value="P:DNA recombination"/>
    <property type="evidence" value="ECO:0007669"/>
    <property type="project" value="UniProtKB-KW"/>
</dbReference>
<dbReference type="RefSeq" id="WP_095412953.1">
    <property type="nucleotide sequence ID" value="NZ_NQMX01000056.1"/>
</dbReference>
<dbReference type="PANTHER" id="PTHR30629">
    <property type="entry name" value="PROPHAGE INTEGRASE"/>
    <property type="match status" value="1"/>
</dbReference>
<evidence type="ECO:0000256" key="2">
    <source>
        <dbReference type="ARBA" id="ARBA00022908"/>
    </source>
</evidence>
<name>A0AB74D8B2_9BURK</name>
<comment type="similarity">
    <text evidence="1">Belongs to the 'phage' integrase family.</text>
</comment>
<evidence type="ECO:0000259" key="6">
    <source>
        <dbReference type="PROSITE" id="PS51898"/>
    </source>
</evidence>
<dbReference type="Pfam" id="PF22022">
    <property type="entry name" value="Phage_int_M"/>
    <property type="match status" value="1"/>
</dbReference>
<dbReference type="GO" id="GO:0015074">
    <property type="term" value="P:DNA integration"/>
    <property type="evidence" value="ECO:0007669"/>
    <property type="project" value="UniProtKB-KW"/>
</dbReference>
<keyword evidence="3 5" id="KW-0238">DNA-binding</keyword>
<dbReference type="InterPro" id="IPR013762">
    <property type="entry name" value="Integrase-like_cat_sf"/>
</dbReference>
<evidence type="ECO:0000256" key="1">
    <source>
        <dbReference type="ARBA" id="ARBA00008857"/>
    </source>
</evidence>
<gene>
    <name evidence="8" type="ORF">DF015_12305</name>
</gene>